<gene>
    <name evidence="1" type="ORF">HAX54_047686</name>
</gene>
<comment type="caution">
    <text evidence="1">The sequence shown here is derived from an EMBL/GenBank/DDBJ whole genome shotgun (WGS) entry which is preliminary data.</text>
</comment>
<name>A0ABS8SSY3_DATST</name>
<sequence length="82" mass="9548">MGGNSRDATLCLLSTLSHDVYSMLLERQPKYAGELEWWRKLTQIEEGKFNLQGMVGKSRSRPHLQEADNPSFYRLNEDWIGF</sequence>
<feature type="non-terminal residue" evidence="1">
    <location>
        <position position="82"/>
    </location>
</feature>
<accession>A0ABS8SSY3</accession>
<organism evidence="1 2">
    <name type="scientific">Datura stramonium</name>
    <name type="common">Jimsonweed</name>
    <name type="synonym">Common thornapple</name>
    <dbReference type="NCBI Taxonomy" id="4076"/>
    <lineage>
        <taxon>Eukaryota</taxon>
        <taxon>Viridiplantae</taxon>
        <taxon>Streptophyta</taxon>
        <taxon>Embryophyta</taxon>
        <taxon>Tracheophyta</taxon>
        <taxon>Spermatophyta</taxon>
        <taxon>Magnoliopsida</taxon>
        <taxon>eudicotyledons</taxon>
        <taxon>Gunneridae</taxon>
        <taxon>Pentapetalae</taxon>
        <taxon>asterids</taxon>
        <taxon>lamiids</taxon>
        <taxon>Solanales</taxon>
        <taxon>Solanaceae</taxon>
        <taxon>Solanoideae</taxon>
        <taxon>Datureae</taxon>
        <taxon>Datura</taxon>
    </lineage>
</organism>
<proteinExistence type="predicted"/>
<reference evidence="1 2" key="1">
    <citation type="journal article" date="2021" name="BMC Genomics">
        <title>Datura genome reveals duplications of psychoactive alkaloid biosynthetic genes and high mutation rate following tissue culture.</title>
        <authorList>
            <person name="Rajewski A."/>
            <person name="Carter-House D."/>
            <person name="Stajich J."/>
            <person name="Litt A."/>
        </authorList>
    </citation>
    <scope>NUCLEOTIDE SEQUENCE [LARGE SCALE GENOMIC DNA]</scope>
    <source>
        <strain evidence="1">AR-01</strain>
    </source>
</reference>
<keyword evidence="2" id="KW-1185">Reference proteome</keyword>
<protein>
    <submittedName>
        <fullName evidence="1">Uncharacterized protein</fullName>
    </submittedName>
</protein>
<evidence type="ECO:0000313" key="1">
    <source>
        <dbReference type="EMBL" id="MCD7462067.1"/>
    </source>
</evidence>
<evidence type="ECO:0000313" key="2">
    <source>
        <dbReference type="Proteomes" id="UP000823775"/>
    </source>
</evidence>
<dbReference type="Proteomes" id="UP000823775">
    <property type="component" value="Unassembled WGS sequence"/>
</dbReference>
<dbReference type="EMBL" id="JACEIK010000775">
    <property type="protein sequence ID" value="MCD7462067.1"/>
    <property type="molecule type" value="Genomic_DNA"/>
</dbReference>